<protein>
    <submittedName>
        <fullName evidence="13">Isoprenylcysteine carboxyl methyltransferase</fullName>
    </submittedName>
</protein>
<dbReference type="AlphaFoldDB" id="A0A074SFS9"/>
<gene>
    <name evidence="13" type="ORF">V565_002670</name>
</gene>
<keyword evidence="13" id="KW-0808">Transferase</keyword>
<evidence type="ECO:0000256" key="6">
    <source>
        <dbReference type="ARBA" id="ARBA00022824"/>
    </source>
</evidence>
<dbReference type="GO" id="GO:0032259">
    <property type="term" value="P:methylation"/>
    <property type="evidence" value="ECO:0007669"/>
    <property type="project" value="UniProtKB-KW"/>
</dbReference>
<evidence type="ECO:0000256" key="3">
    <source>
        <dbReference type="ARBA" id="ARBA00022603"/>
    </source>
</evidence>
<keyword evidence="2" id="KW-0444">Lipid biosynthesis</keyword>
<dbReference type="PANTHER" id="PTHR43847:SF1">
    <property type="entry name" value="BLL3993 PROTEIN"/>
    <property type="match status" value="1"/>
</dbReference>
<dbReference type="GO" id="GO:0012505">
    <property type="term" value="C:endomembrane system"/>
    <property type="evidence" value="ECO:0007669"/>
    <property type="project" value="UniProtKB-SubCell"/>
</dbReference>
<dbReference type="PANTHER" id="PTHR43847">
    <property type="entry name" value="BLL3993 PROTEIN"/>
    <property type="match status" value="1"/>
</dbReference>
<comment type="subcellular location">
    <subcellularLocation>
        <location evidence="1">Endomembrane system</location>
        <topology evidence="1">Multi-pass membrane protein</topology>
    </subcellularLocation>
</comment>
<name>A0A074SFS9_9AGAM</name>
<organism evidence="13 14">
    <name type="scientific">Rhizoctonia solani 123E</name>
    <dbReference type="NCBI Taxonomy" id="1423351"/>
    <lineage>
        <taxon>Eukaryota</taxon>
        <taxon>Fungi</taxon>
        <taxon>Dikarya</taxon>
        <taxon>Basidiomycota</taxon>
        <taxon>Agaricomycotina</taxon>
        <taxon>Agaricomycetes</taxon>
        <taxon>Cantharellales</taxon>
        <taxon>Ceratobasidiaceae</taxon>
        <taxon>Rhizoctonia</taxon>
    </lineage>
</organism>
<dbReference type="OrthoDB" id="422086at2759"/>
<keyword evidence="6" id="KW-0256">Endoplasmic reticulum</keyword>
<comment type="caution">
    <text evidence="13">The sequence shown here is derived from an EMBL/GenBank/DDBJ whole genome shotgun (WGS) entry which is preliminary data.</text>
</comment>
<dbReference type="InterPro" id="IPR007318">
    <property type="entry name" value="Phopholipid_MeTrfase"/>
</dbReference>
<feature type="transmembrane region" description="Helical" evidence="12">
    <location>
        <begin position="60"/>
        <end position="81"/>
    </location>
</feature>
<keyword evidence="5 12" id="KW-0812">Transmembrane</keyword>
<accession>A0A074SFS9</accession>
<evidence type="ECO:0000256" key="10">
    <source>
        <dbReference type="ARBA" id="ARBA00023209"/>
    </source>
</evidence>
<sequence>MYIAGLNLPFTKLQALNGLAWASLAGSFYLSWPGSDVKKKAEEKAGNAIHMPAGQKGLHITIAHSLALFGPAVLFLSTLLLNKFNEPDWLGEYGLPKVSPPVYYAVRIGSSALVWVSGVIMTKCFKHLGAQWNYIGVRERPALVKTGPYKVVRHPMYSCAMLVMAGTAGAFWSWIPFGALSVLSALFAIKIPMEENVILNHDHLGPKYAVYRREVPYRIIPYIW</sequence>
<evidence type="ECO:0000256" key="2">
    <source>
        <dbReference type="ARBA" id="ARBA00022516"/>
    </source>
</evidence>
<evidence type="ECO:0000256" key="4">
    <source>
        <dbReference type="ARBA" id="ARBA00022691"/>
    </source>
</evidence>
<proteinExistence type="predicted"/>
<evidence type="ECO:0000256" key="9">
    <source>
        <dbReference type="ARBA" id="ARBA00023136"/>
    </source>
</evidence>
<keyword evidence="11" id="KW-1208">Phospholipid metabolism</keyword>
<evidence type="ECO:0000313" key="14">
    <source>
        <dbReference type="Proteomes" id="UP000027456"/>
    </source>
</evidence>
<keyword evidence="14" id="KW-1185">Reference proteome</keyword>
<evidence type="ECO:0000256" key="12">
    <source>
        <dbReference type="SAM" id="Phobius"/>
    </source>
</evidence>
<keyword evidence="3 13" id="KW-0489">Methyltransferase</keyword>
<keyword evidence="10" id="KW-0594">Phospholipid biosynthesis</keyword>
<dbReference type="Gene3D" id="1.20.120.1630">
    <property type="match status" value="1"/>
</dbReference>
<dbReference type="GO" id="GO:0006656">
    <property type="term" value="P:phosphatidylcholine biosynthetic process"/>
    <property type="evidence" value="ECO:0007669"/>
    <property type="project" value="UniProtKB-UniPathway"/>
</dbReference>
<evidence type="ECO:0000256" key="8">
    <source>
        <dbReference type="ARBA" id="ARBA00023098"/>
    </source>
</evidence>
<feature type="transmembrane region" description="Helical" evidence="12">
    <location>
        <begin position="15"/>
        <end position="32"/>
    </location>
</feature>
<evidence type="ECO:0000313" key="13">
    <source>
        <dbReference type="EMBL" id="KEP55653.1"/>
    </source>
</evidence>
<dbReference type="HOGENOM" id="CLU_107690_0_0_1"/>
<feature type="transmembrane region" description="Helical" evidence="12">
    <location>
        <begin position="159"/>
        <end position="189"/>
    </location>
</feature>
<keyword evidence="4" id="KW-0949">S-adenosyl-L-methionine</keyword>
<feature type="transmembrane region" description="Helical" evidence="12">
    <location>
        <begin position="101"/>
        <end position="121"/>
    </location>
</feature>
<keyword evidence="7 12" id="KW-1133">Transmembrane helix</keyword>
<reference evidence="13 14" key="1">
    <citation type="submission" date="2013-12" db="EMBL/GenBank/DDBJ databases">
        <authorList>
            <person name="Cubeta M."/>
            <person name="Pakala S."/>
            <person name="Fedorova N."/>
            <person name="Thomas E."/>
            <person name="Dean R."/>
            <person name="Jabaji S."/>
            <person name="Neate S."/>
            <person name="Toda T."/>
            <person name="Tavantzis S."/>
            <person name="Vilgalys R."/>
            <person name="Bharathan N."/>
            <person name="Pakala S."/>
            <person name="Losada L.S."/>
            <person name="Zafar N."/>
            <person name="Nierman W."/>
        </authorList>
    </citation>
    <scope>NUCLEOTIDE SEQUENCE [LARGE SCALE GENOMIC DNA]</scope>
    <source>
        <strain evidence="13 14">123E</strain>
    </source>
</reference>
<evidence type="ECO:0000256" key="7">
    <source>
        <dbReference type="ARBA" id="ARBA00022989"/>
    </source>
</evidence>
<evidence type="ECO:0000256" key="1">
    <source>
        <dbReference type="ARBA" id="ARBA00004127"/>
    </source>
</evidence>
<dbReference type="InterPro" id="IPR052527">
    <property type="entry name" value="Metal_cation-efflux_comp"/>
</dbReference>
<keyword evidence="8" id="KW-0443">Lipid metabolism</keyword>
<dbReference type="GO" id="GO:0008168">
    <property type="term" value="F:methyltransferase activity"/>
    <property type="evidence" value="ECO:0007669"/>
    <property type="project" value="UniProtKB-KW"/>
</dbReference>
<dbReference type="Pfam" id="PF04191">
    <property type="entry name" value="PEMT"/>
    <property type="match status" value="1"/>
</dbReference>
<evidence type="ECO:0000256" key="5">
    <source>
        <dbReference type="ARBA" id="ARBA00022692"/>
    </source>
</evidence>
<dbReference type="UniPathway" id="UPA00753"/>
<dbReference type="STRING" id="1423351.A0A074SFS9"/>
<dbReference type="Proteomes" id="UP000027456">
    <property type="component" value="Unassembled WGS sequence"/>
</dbReference>
<evidence type="ECO:0000256" key="11">
    <source>
        <dbReference type="ARBA" id="ARBA00023264"/>
    </source>
</evidence>
<keyword evidence="9 12" id="KW-0472">Membrane</keyword>
<dbReference type="EMBL" id="AZST01000003">
    <property type="protein sequence ID" value="KEP55653.1"/>
    <property type="molecule type" value="Genomic_DNA"/>
</dbReference>